<dbReference type="KEGG" id="gmw:113520766"/>
<organism evidence="3 4">
    <name type="scientific">Galleria mellonella</name>
    <name type="common">Greater wax moth</name>
    <dbReference type="NCBI Taxonomy" id="7137"/>
    <lineage>
        <taxon>Eukaryota</taxon>
        <taxon>Metazoa</taxon>
        <taxon>Ecdysozoa</taxon>
        <taxon>Arthropoda</taxon>
        <taxon>Hexapoda</taxon>
        <taxon>Insecta</taxon>
        <taxon>Pterygota</taxon>
        <taxon>Neoptera</taxon>
        <taxon>Endopterygota</taxon>
        <taxon>Lepidoptera</taxon>
        <taxon>Glossata</taxon>
        <taxon>Ditrysia</taxon>
        <taxon>Pyraloidea</taxon>
        <taxon>Pyralidae</taxon>
        <taxon>Galleriinae</taxon>
        <taxon>Galleria</taxon>
    </lineage>
</organism>
<protein>
    <submittedName>
        <fullName evidence="4">Uncharacterized protein LOC113520766</fullName>
    </submittedName>
</protein>
<feature type="signal peptide" evidence="2">
    <location>
        <begin position="1"/>
        <end position="16"/>
    </location>
</feature>
<feature type="region of interest" description="Disordered" evidence="1">
    <location>
        <begin position="94"/>
        <end position="114"/>
    </location>
</feature>
<accession>A0A6J1WYP9</accession>
<keyword evidence="2" id="KW-0732">Signal</keyword>
<evidence type="ECO:0000256" key="2">
    <source>
        <dbReference type="SAM" id="SignalP"/>
    </source>
</evidence>
<dbReference type="RefSeq" id="XP_031766229.1">
    <property type="nucleotide sequence ID" value="XM_031910369.2"/>
</dbReference>
<dbReference type="AlphaFoldDB" id="A0A6J1WYP9"/>
<proteinExistence type="predicted"/>
<feature type="chain" id="PRO_5044639793" evidence="2">
    <location>
        <begin position="17"/>
        <end position="137"/>
    </location>
</feature>
<sequence>MRRILLILMGLYLVNCLPPPHPAVVAVLQQERQLPPHMRSPAFQNPHLLKLLSLTSLLHKGEKVVYDREADDVSRREIYNILTHAGLISRNQFHRPPALPQHRHQKHFNSQAQNHNPHEQHIYEQSILSSPELLQHL</sequence>
<dbReference type="OrthoDB" id="7440610at2759"/>
<dbReference type="GeneID" id="113520766"/>
<dbReference type="Proteomes" id="UP001652740">
    <property type="component" value="Unplaced"/>
</dbReference>
<evidence type="ECO:0000256" key="1">
    <source>
        <dbReference type="SAM" id="MobiDB-lite"/>
    </source>
</evidence>
<gene>
    <name evidence="4" type="primary">LOC113520766</name>
</gene>
<evidence type="ECO:0000313" key="3">
    <source>
        <dbReference type="Proteomes" id="UP001652740"/>
    </source>
</evidence>
<evidence type="ECO:0000313" key="4">
    <source>
        <dbReference type="RefSeq" id="XP_031766229.1"/>
    </source>
</evidence>
<keyword evidence="3" id="KW-1185">Reference proteome</keyword>
<name>A0A6J1WYP9_GALME</name>
<reference evidence="4" key="1">
    <citation type="submission" date="2025-08" db="UniProtKB">
        <authorList>
            <consortium name="RefSeq"/>
        </authorList>
    </citation>
    <scope>IDENTIFICATION</scope>
    <source>
        <tissue evidence="4">Whole larvae</tissue>
    </source>
</reference>